<evidence type="ECO:0000313" key="1">
    <source>
        <dbReference type="EMBL" id="MPD04061.1"/>
    </source>
</evidence>
<sequence length="86" mass="9395">MAYMYTLSGIVLRSVYREIGCSRRCTEVWYEPVGLGDEVASQLCLAATAGVARELVKAALRGLAVRAWLTLAPPDGLWMCLNVNCT</sequence>
<name>A0A5B7K4J3_PORTR</name>
<keyword evidence="2" id="KW-1185">Reference proteome</keyword>
<comment type="caution">
    <text evidence="1">The sequence shown here is derived from an EMBL/GenBank/DDBJ whole genome shotgun (WGS) entry which is preliminary data.</text>
</comment>
<evidence type="ECO:0000313" key="2">
    <source>
        <dbReference type="Proteomes" id="UP000324222"/>
    </source>
</evidence>
<dbReference type="Proteomes" id="UP000324222">
    <property type="component" value="Unassembled WGS sequence"/>
</dbReference>
<gene>
    <name evidence="1" type="ORF">E2C01_099730</name>
</gene>
<proteinExistence type="predicted"/>
<protein>
    <submittedName>
        <fullName evidence="1">Uncharacterized protein</fullName>
    </submittedName>
</protein>
<dbReference type="EMBL" id="VSRR010139261">
    <property type="protein sequence ID" value="MPD04061.1"/>
    <property type="molecule type" value="Genomic_DNA"/>
</dbReference>
<organism evidence="1 2">
    <name type="scientific">Portunus trituberculatus</name>
    <name type="common">Swimming crab</name>
    <name type="synonym">Neptunus trituberculatus</name>
    <dbReference type="NCBI Taxonomy" id="210409"/>
    <lineage>
        <taxon>Eukaryota</taxon>
        <taxon>Metazoa</taxon>
        <taxon>Ecdysozoa</taxon>
        <taxon>Arthropoda</taxon>
        <taxon>Crustacea</taxon>
        <taxon>Multicrustacea</taxon>
        <taxon>Malacostraca</taxon>
        <taxon>Eumalacostraca</taxon>
        <taxon>Eucarida</taxon>
        <taxon>Decapoda</taxon>
        <taxon>Pleocyemata</taxon>
        <taxon>Brachyura</taxon>
        <taxon>Eubrachyura</taxon>
        <taxon>Portunoidea</taxon>
        <taxon>Portunidae</taxon>
        <taxon>Portuninae</taxon>
        <taxon>Portunus</taxon>
    </lineage>
</organism>
<accession>A0A5B7K4J3</accession>
<dbReference type="AlphaFoldDB" id="A0A5B7K4J3"/>
<reference evidence="1 2" key="1">
    <citation type="submission" date="2019-05" db="EMBL/GenBank/DDBJ databases">
        <title>Another draft genome of Portunus trituberculatus and its Hox gene families provides insights of decapod evolution.</title>
        <authorList>
            <person name="Jeong J.-H."/>
            <person name="Song I."/>
            <person name="Kim S."/>
            <person name="Choi T."/>
            <person name="Kim D."/>
            <person name="Ryu S."/>
            <person name="Kim W."/>
        </authorList>
    </citation>
    <scope>NUCLEOTIDE SEQUENCE [LARGE SCALE GENOMIC DNA]</scope>
    <source>
        <tissue evidence="1">Muscle</tissue>
    </source>
</reference>